<feature type="binding site" evidence="11">
    <location>
        <position position="39"/>
    </location>
    <ligand>
        <name>[4Fe-4S] cluster</name>
        <dbReference type="ChEBI" id="CHEBI:49883"/>
    </ligand>
</feature>
<dbReference type="GO" id="GO:0035731">
    <property type="term" value="F:dinitrosyl-iron complex binding"/>
    <property type="evidence" value="ECO:0007669"/>
    <property type="project" value="UniProtKB-UniRule"/>
</dbReference>
<dbReference type="EMBL" id="LDPR01000015">
    <property type="protein sequence ID" value="KLO35352.1"/>
    <property type="molecule type" value="Genomic_DNA"/>
</dbReference>
<keyword evidence="4 11" id="KW-0479">Metal-binding</keyword>
<evidence type="ECO:0000256" key="10">
    <source>
        <dbReference type="ARBA" id="ARBA00023163"/>
    </source>
</evidence>
<reference evidence="13 14" key="1">
    <citation type="submission" date="2015-05" db="EMBL/GenBank/DDBJ databases">
        <title>Genome sequence of Mycobacterium haemophilum.</title>
        <authorList>
            <person name="Greninger A.L."/>
            <person name="Cunningham G."/>
            <person name="Miller S."/>
        </authorList>
    </citation>
    <scope>NUCLEOTIDE SEQUENCE [LARGE SCALE GENOMIC DNA]</scope>
    <source>
        <strain evidence="14">UC1</strain>
    </source>
</reference>
<feature type="binding site" evidence="11">
    <location>
        <position position="71"/>
    </location>
    <ligand>
        <name>[4Fe-4S] cluster</name>
        <dbReference type="ChEBI" id="CHEBI:49883"/>
    </ligand>
</feature>
<comment type="PTM">
    <text evidence="11">The Fe-S cluster can be nitrosylated by nitric oxide (NO).</text>
</comment>
<evidence type="ECO:0000256" key="2">
    <source>
        <dbReference type="ARBA" id="ARBA00006597"/>
    </source>
</evidence>
<feature type="binding site" evidence="11">
    <location>
        <position position="62"/>
    </location>
    <ligand>
        <name>[4Fe-4S] cluster</name>
        <dbReference type="ChEBI" id="CHEBI:49883"/>
    </ligand>
</feature>
<keyword evidence="6 11" id="KW-0411">Iron-sulfur</keyword>
<dbReference type="PATRIC" id="fig|29311.18.peg.1621"/>
<keyword evidence="7 11" id="KW-0805">Transcription regulation</keyword>
<organism evidence="13 14">
    <name type="scientific">Mycobacterium haemophilum</name>
    <dbReference type="NCBI Taxonomy" id="29311"/>
    <lineage>
        <taxon>Bacteria</taxon>
        <taxon>Bacillati</taxon>
        <taxon>Actinomycetota</taxon>
        <taxon>Actinomycetes</taxon>
        <taxon>Mycobacteriales</taxon>
        <taxon>Mycobacteriaceae</taxon>
        <taxon>Mycobacterium</taxon>
    </lineage>
</organism>
<dbReference type="Proteomes" id="UP000036334">
    <property type="component" value="Unassembled WGS sequence"/>
</dbReference>
<dbReference type="Pfam" id="PF02467">
    <property type="entry name" value="Whib"/>
    <property type="match status" value="1"/>
</dbReference>
<feature type="domain" description="4Fe-4S Wbl-type" evidence="12">
    <location>
        <begin position="38"/>
        <end position="95"/>
    </location>
</feature>
<evidence type="ECO:0000313" key="14">
    <source>
        <dbReference type="Proteomes" id="UP000036334"/>
    </source>
</evidence>
<proteinExistence type="inferred from homology"/>
<evidence type="ECO:0000256" key="1">
    <source>
        <dbReference type="ARBA" id="ARBA00004496"/>
    </source>
</evidence>
<dbReference type="GO" id="GO:0045892">
    <property type="term" value="P:negative regulation of DNA-templated transcription"/>
    <property type="evidence" value="ECO:0007669"/>
    <property type="project" value="TreeGrafter"/>
</dbReference>
<evidence type="ECO:0000256" key="6">
    <source>
        <dbReference type="ARBA" id="ARBA00023014"/>
    </source>
</evidence>
<keyword evidence="9 11" id="KW-1015">Disulfide bond</keyword>
<keyword evidence="10 11" id="KW-0804">Transcription</keyword>
<evidence type="ECO:0000256" key="11">
    <source>
        <dbReference type="HAMAP-Rule" id="MF_01479"/>
    </source>
</evidence>
<dbReference type="AlphaFoldDB" id="A0A0I9UDD2"/>
<dbReference type="InterPro" id="IPR034768">
    <property type="entry name" value="4FE4S_WBL"/>
</dbReference>
<evidence type="ECO:0000259" key="12">
    <source>
        <dbReference type="PROSITE" id="PS51674"/>
    </source>
</evidence>
<dbReference type="GO" id="GO:0003677">
    <property type="term" value="F:DNA binding"/>
    <property type="evidence" value="ECO:0007669"/>
    <property type="project" value="UniProtKB-UniRule"/>
</dbReference>
<dbReference type="GO" id="GO:0046872">
    <property type="term" value="F:metal ion binding"/>
    <property type="evidence" value="ECO:0007669"/>
    <property type="project" value="UniProtKB-KW"/>
</dbReference>
<keyword evidence="5 11" id="KW-0408">Iron</keyword>
<keyword evidence="14" id="KW-1185">Reference proteome</keyword>
<evidence type="ECO:0000256" key="3">
    <source>
        <dbReference type="ARBA" id="ARBA00022485"/>
    </source>
</evidence>
<feature type="binding site" evidence="11">
    <location>
        <position position="65"/>
    </location>
    <ligand>
        <name>[4Fe-4S] cluster</name>
        <dbReference type="ChEBI" id="CHEBI:49883"/>
    </ligand>
</feature>
<dbReference type="GO" id="GO:0047134">
    <property type="term" value="F:protein-disulfide reductase [NAD(P)H] activity"/>
    <property type="evidence" value="ECO:0007669"/>
    <property type="project" value="TreeGrafter"/>
</dbReference>
<dbReference type="GO" id="GO:0051539">
    <property type="term" value="F:4 iron, 4 sulfur cluster binding"/>
    <property type="evidence" value="ECO:0007669"/>
    <property type="project" value="UniProtKB-UniRule"/>
</dbReference>
<gene>
    <name evidence="11" type="primary">whiB</name>
    <name evidence="13" type="ORF">ABH38_15815</name>
</gene>
<dbReference type="InterPro" id="IPR003482">
    <property type="entry name" value="Whib"/>
</dbReference>
<keyword evidence="3 11" id="KW-0004">4Fe-4S</keyword>
<dbReference type="GO" id="GO:0045454">
    <property type="term" value="P:cell redox homeostasis"/>
    <property type="evidence" value="ECO:0007669"/>
    <property type="project" value="TreeGrafter"/>
</dbReference>
<comment type="similarity">
    <text evidence="2 11">Belongs to the WhiB family.</text>
</comment>
<evidence type="ECO:0000313" key="13">
    <source>
        <dbReference type="EMBL" id="KLO35352.1"/>
    </source>
</evidence>
<keyword evidence="11" id="KW-0963">Cytoplasm</keyword>
<comment type="function">
    <text evidence="11">Acts as a transcriptional regulator. Probably redox-responsive. The apo- but not holo-form probably binds DNA.</text>
</comment>
<sequence length="99" mass="11155">MRARNAVANSIAVDKMTATSKPEPLALNTWERWQDQALCAQSNPEVFFPAKGGAVREAKEICLLCKVRIACLEYALQHDERFGVWGGLSEHERRSLRIV</sequence>
<dbReference type="PANTHER" id="PTHR38839:SF4">
    <property type="entry name" value="TRANSCRIPTIONAL REGULATOR WHIB"/>
    <property type="match status" value="1"/>
</dbReference>
<dbReference type="PANTHER" id="PTHR38839">
    <property type="entry name" value="TRANSCRIPTIONAL REGULATOR WHID-RELATED"/>
    <property type="match status" value="1"/>
</dbReference>
<dbReference type="PROSITE" id="PS51674">
    <property type="entry name" value="4FE4S_WBL"/>
    <property type="match status" value="1"/>
</dbReference>
<evidence type="ECO:0000256" key="4">
    <source>
        <dbReference type="ARBA" id="ARBA00022723"/>
    </source>
</evidence>
<dbReference type="GO" id="GO:0005737">
    <property type="term" value="C:cytoplasm"/>
    <property type="evidence" value="ECO:0007669"/>
    <property type="project" value="UniProtKB-SubCell"/>
</dbReference>
<protein>
    <recommendedName>
        <fullName evidence="11">Transcriptional regulator WhiB</fullName>
    </recommendedName>
</protein>
<evidence type="ECO:0000256" key="7">
    <source>
        <dbReference type="ARBA" id="ARBA00023015"/>
    </source>
</evidence>
<name>A0A0I9UDD2_9MYCO</name>
<evidence type="ECO:0000256" key="8">
    <source>
        <dbReference type="ARBA" id="ARBA00023125"/>
    </source>
</evidence>
<evidence type="ECO:0000256" key="9">
    <source>
        <dbReference type="ARBA" id="ARBA00023157"/>
    </source>
</evidence>
<accession>A0A0I9UDD2</accession>
<dbReference type="HAMAP" id="MF_01479">
    <property type="entry name" value="WhiB"/>
    <property type="match status" value="1"/>
</dbReference>
<comment type="caution">
    <text evidence="13">The sequence shown here is derived from an EMBL/GenBank/DDBJ whole genome shotgun (WGS) entry which is preliminary data.</text>
</comment>
<keyword evidence="8 11" id="KW-0238">DNA-binding</keyword>
<evidence type="ECO:0000256" key="5">
    <source>
        <dbReference type="ARBA" id="ARBA00023004"/>
    </source>
</evidence>
<comment type="cofactor">
    <cofactor evidence="11">
        <name>[4Fe-4S] cluster</name>
        <dbReference type="ChEBI" id="CHEBI:49883"/>
    </cofactor>
    <text evidence="11">Binds 1 [4Fe-4S] cluster per subunit. Following nitrosylation of the [4Fe-4S] cluster binds 1 [4Fe-8(NO)] cluster per subunit.</text>
</comment>
<comment type="PTM">
    <text evidence="11">Upon Fe-S cluster removal intramolecular disulfide bonds are formed.</text>
</comment>
<comment type="subcellular location">
    <subcellularLocation>
        <location evidence="1 11">Cytoplasm</location>
    </subcellularLocation>
</comment>